<protein>
    <recommendedName>
        <fullName evidence="4">CCHC-type domain-containing protein</fullName>
    </recommendedName>
</protein>
<evidence type="ECO:0008006" key="4">
    <source>
        <dbReference type="Google" id="ProtNLM"/>
    </source>
</evidence>
<organism evidence="2 3">
    <name type="scientific">Tremella mesenterica</name>
    <name type="common">Jelly fungus</name>
    <dbReference type="NCBI Taxonomy" id="5217"/>
    <lineage>
        <taxon>Eukaryota</taxon>
        <taxon>Fungi</taxon>
        <taxon>Dikarya</taxon>
        <taxon>Basidiomycota</taxon>
        <taxon>Agaricomycotina</taxon>
        <taxon>Tremellomycetes</taxon>
        <taxon>Tremellales</taxon>
        <taxon>Tremellaceae</taxon>
        <taxon>Tremella</taxon>
    </lineage>
</organism>
<reference evidence="2 3" key="1">
    <citation type="submission" date="2016-06" db="EMBL/GenBank/DDBJ databases">
        <title>Evolution of pathogenesis and genome organization in the Tremellales.</title>
        <authorList>
            <person name="Cuomo C."/>
            <person name="Litvintseva A."/>
            <person name="Heitman J."/>
            <person name="Chen Y."/>
            <person name="Sun S."/>
            <person name="Springer D."/>
            <person name="Dromer F."/>
            <person name="Young S."/>
            <person name="Zeng Q."/>
            <person name="Chapman S."/>
            <person name="Gujja S."/>
            <person name="Saif S."/>
            <person name="Birren B."/>
        </authorList>
    </citation>
    <scope>NUCLEOTIDE SEQUENCE [LARGE SCALE GENOMIC DNA]</scope>
    <source>
        <strain evidence="2 3">ATCC 28783</strain>
    </source>
</reference>
<dbReference type="EMBL" id="SDIL01000093">
    <property type="protein sequence ID" value="RXK36568.1"/>
    <property type="molecule type" value="Genomic_DNA"/>
</dbReference>
<proteinExistence type="predicted"/>
<feature type="region of interest" description="Disordered" evidence="1">
    <location>
        <begin position="44"/>
        <end position="76"/>
    </location>
</feature>
<feature type="compositionally biased region" description="Low complexity" evidence="1">
    <location>
        <begin position="49"/>
        <end position="65"/>
    </location>
</feature>
<keyword evidence="3" id="KW-1185">Reference proteome</keyword>
<evidence type="ECO:0000313" key="3">
    <source>
        <dbReference type="Proteomes" id="UP000289152"/>
    </source>
</evidence>
<accession>A0A4Q1BCK1</accession>
<dbReference type="OrthoDB" id="2594560at2759"/>
<evidence type="ECO:0000313" key="2">
    <source>
        <dbReference type="EMBL" id="RXK36568.1"/>
    </source>
</evidence>
<feature type="compositionally biased region" description="Polar residues" evidence="1">
    <location>
        <begin position="133"/>
        <end position="147"/>
    </location>
</feature>
<feature type="region of interest" description="Disordered" evidence="1">
    <location>
        <begin position="96"/>
        <end position="172"/>
    </location>
</feature>
<evidence type="ECO:0000256" key="1">
    <source>
        <dbReference type="SAM" id="MobiDB-lite"/>
    </source>
</evidence>
<dbReference type="InParanoid" id="A0A4Q1BCK1"/>
<comment type="caution">
    <text evidence="2">The sequence shown here is derived from an EMBL/GenBank/DDBJ whole genome shotgun (WGS) entry which is preliminary data.</text>
</comment>
<name>A0A4Q1BCK1_TREME</name>
<dbReference type="VEuPathDB" id="FungiDB:TREMEDRAFT_58365"/>
<dbReference type="Proteomes" id="UP000289152">
    <property type="component" value="Unassembled WGS sequence"/>
</dbReference>
<gene>
    <name evidence="2" type="ORF">M231_06178</name>
</gene>
<sequence length="172" mass="19152">MHPLIKAGITPLMTLEDFRRHLMDLEPGLRRGNQSQYRSSSTLNNANISTGRFNTTQNTTTNSTSGLPRAYNSNQTTSIPRTPCVCGGYHWRRDCPNKAPQSNPLQTPLRPTISTPPPPTPNPNSNRFPPRQTFPNSIPNNNGNKWQPRNNSRPTTNTSTPVEVLPPHPHQG</sequence>
<dbReference type="AlphaFoldDB" id="A0A4Q1BCK1"/>
<feature type="compositionally biased region" description="Low complexity" evidence="1">
    <location>
        <begin position="148"/>
        <end position="161"/>
    </location>
</feature>